<keyword evidence="5 13" id="KW-0436">Ligase</keyword>
<feature type="binding site" evidence="13">
    <location>
        <position position="279"/>
    </location>
    <ligand>
        <name>L-glutamine</name>
        <dbReference type="ChEBI" id="CHEBI:58359"/>
    </ligand>
</feature>
<dbReference type="FunFam" id="3.50.30.20:FF:000001">
    <property type="entry name" value="Carbamoyl-phosphate synthase small chain"/>
    <property type="match status" value="1"/>
</dbReference>
<dbReference type="AlphaFoldDB" id="A0A2S5SYA6"/>
<dbReference type="SMART" id="SM01097">
    <property type="entry name" value="CPSase_sm_chain"/>
    <property type="match status" value="1"/>
</dbReference>
<dbReference type="HAMAP" id="MF_01209">
    <property type="entry name" value="CPSase_S_chain"/>
    <property type="match status" value="1"/>
</dbReference>
<feature type="region of interest" description="CPSase" evidence="13">
    <location>
        <begin position="1"/>
        <end position="190"/>
    </location>
</feature>
<evidence type="ECO:0000256" key="11">
    <source>
        <dbReference type="ARBA" id="ARBA00048816"/>
    </source>
</evidence>
<feature type="active site" evidence="13">
    <location>
        <position position="359"/>
    </location>
</feature>
<feature type="domain" description="Carbamoyl-phosphate synthase small subunit N-terminal" evidence="14">
    <location>
        <begin position="6"/>
        <end position="136"/>
    </location>
</feature>
<keyword evidence="8 13" id="KW-0067">ATP-binding</keyword>
<dbReference type="SUPFAM" id="SSF52317">
    <property type="entry name" value="Class I glutamine amidotransferase-like"/>
    <property type="match status" value="1"/>
</dbReference>
<evidence type="ECO:0000256" key="13">
    <source>
        <dbReference type="HAMAP-Rule" id="MF_01209"/>
    </source>
</evidence>
<comment type="subunit">
    <text evidence="13">Composed of two chains; the small (or glutamine) chain promotes the hydrolysis of glutamine to ammonia, which is used by the large (or ammonia) chain to synthesize carbamoyl phosphate. Tetramer of heterodimers (alpha,beta)4.</text>
</comment>
<feature type="binding site" evidence="13">
    <location>
        <position position="249"/>
    </location>
    <ligand>
        <name>L-glutamine</name>
        <dbReference type="ChEBI" id="CHEBI:58359"/>
    </ligand>
</feature>
<dbReference type="UniPathway" id="UPA00068">
    <property type="reaction ID" value="UER00171"/>
</dbReference>
<evidence type="ECO:0000256" key="12">
    <source>
        <dbReference type="ARBA" id="ARBA00049285"/>
    </source>
</evidence>
<comment type="pathway">
    <text evidence="1 13">Pyrimidine metabolism; UMP biosynthesis via de novo pathway; (S)-dihydroorotate from bicarbonate: step 1/3.</text>
</comment>
<dbReference type="FunFam" id="3.40.50.880:FF:000011">
    <property type="entry name" value="Carbamoyl-phosphate synthase small chain"/>
    <property type="match status" value="1"/>
</dbReference>
<dbReference type="GO" id="GO:0044205">
    <property type="term" value="P:'de novo' UMP biosynthetic process"/>
    <property type="evidence" value="ECO:0007669"/>
    <property type="project" value="UniProtKB-UniRule"/>
</dbReference>
<dbReference type="RefSeq" id="WP_104300608.1">
    <property type="nucleotide sequence ID" value="NZ_PSNX01000002.1"/>
</dbReference>
<evidence type="ECO:0000256" key="8">
    <source>
        <dbReference type="ARBA" id="ARBA00022840"/>
    </source>
</evidence>
<keyword evidence="7 13" id="KW-0547">Nucleotide-binding</keyword>
<evidence type="ECO:0000256" key="3">
    <source>
        <dbReference type="ARBA" id="ARBA00007800"/>
    </source>
</evidence>
<keyword evidence="6 13" id="KW-0028">Amino-acid biosynthesis</keyword>
<evidence type="ECO:0000313" key="15">
    <source>
        <dbReference type="EMBL" id="PPE67720.1"/>
    </source>
</evidence>
<evidence type="ECO:0000256" key="10">
    <source>
        <dbReference type="ARBA" id="ARBA00022975"/>
    </source>
</evidence>
<dbReference type="Pfam" id="PF00117">
    <property type="entry name" value="GATase"/>
    <property type="match status" value="1"/>
</dbReference>
<proteinExistence type="inferred from homology"/>
<feature type="binding site" evidence="13">
    <location>
        <position position="320"/>
    </location>
    <ligand>
        <name>L-glutamine</name>
        <dbReference type="ChEBI" id="CHEBI:58359"/>
    </ligand>
</feature>
<comment type="catalytic activity">
    <reaction evidence="11 13">
        <text>hydrogencarbonate + L-glutamine + 2 ATP + H2O = carbamoyl phosphate + L-glutamate + 2 ADP + phosphate + 2 H(+)</text>
        <dbReference type="Rhea" id="RHEA:18633"/>
        <dbReference type="ChEBI" id="CHEBI:15377"/>
        <dbReference type="ChEBI" id="CHEBI:15378"/>
        <dbReference type="ChEBI" id="CHEBI:17544"/>
        <dbReference type="ChEBI" id="CHEBI:29985"/>
        <dbReference type="ChEBI" id="CHEBI:30616"/>
        <dbReference type="ChEBI" id="CHEBI:43474"/>
        <dbReference type="ChEBI" id="CHEBI:58228"/>
        <dbReference type="ChEBI" id="CHEBI:58359"/>
        <dbReference type="ChEBI" id="CHEBI:456216"/>
        <dbReference type="EC" id="6.3.5.5"/>
    </reaction>
</comment>
<accession>A0A2S5SYA6</accession>
<dbReference type="InterPro" id="IPR029062">
    <property type="entry name" value="Class_I_gatase-like"/>
</dbReference>
<dbReference type="InterPro" id="IPR035686">
    <property type="entry name" value="CPSase_GATase1"/>
</dbReference>
<comment type="caution">
    <text evidence="15">The sequence shown here is derived from an EMBL/GenBank/DDBJ whole genome shotgun (WGS) entry which is preliminary data.</text>
</comment>
<dbReference type="CDD" id="cd01744">
    <property type="entry name" value="GATase1_CPSase"/>
    <property type="match status" value="1"/>
</dbReference>
<dbReference type="GO" id="GO:0006207">
    <property type="term" value="P:'de novo' pyrimidine nucleobase biosynthetic process"/>
    <property type="evidence" value="ECO:0007669"/>
    <property type="project" value="InterPro"/>
</dbReference>
<evidence type="ECO:0000259" key="14">
    <source>
        <dbReference type="SMART" id="SM01097"/>
    </source>
</evidence>
<name>A0A2S5SYA6_9BURK</name>
<evidence type="ECO:0000313" key="16">
    <source>
        <dbReference type="Proteomes" id="UP000238605"/>
    </source>
</evidence>
<feature type="binding site" evidence="13">
    <location>
        <position position="247"/>
    </location>
    <ligand>
        <name>L-glutamine</name>
        <dbReference type="ChEBI" id="CHEBI:58359"/>
    </ligand>
</feature>
<feature type="binding site" evidence="13">
    <location>
        <position position="319"/>
    </location>
    <ligand>
        <name>L-glutamine</name>
        <dbReference type="ChEBI" id="CHEBI:58359"/>
    </ligand>
</feature>
<dbReference type="PRINTS" id="PR00096">
    <property type="entry name" value="GATASE"/>
</dbReference>
<dbReference type="GO" id="GO:0006541">
    <property type="term" value="P:glutamine metabolic process"/>
    <property type="evidence" value="ECO:0007669"/>
    <property type="project" value="InterPro"/>
</dbReference>
<evidence type="ECO:0000256" key="9">
    <source>
        <dbReference type="ARBA" id="ARBA00022962"/>
    </source>
</evidence>
<evidence type="ECO:0000256" key="4">
    <source>
        <dbReference type="ARBA" id="ARBA00022571"/>
    </source>
</evidence>
<dbReference type="GO" id="GO:0004088">
    <property type="term" value="F:carbamoyl-phosphate synthase (glutamine-hydrolyzing) activity"/>
    <property type="evidence" value="ECO:0007669"/>
    <property type="project" value="UniProtKB-UniRule"/>
</dbReference>
<dbReference type="SUPFAM" id="SSF52021">
    <property type="entry name" value="Carbamoyl phosphate synthetase, small subunit N-terminal domain"/>
    <property type="match status" value="1"/>
</dbReference>
<evidence type="ECO:0000256" key="1">
    <source>
        <dbReference type="ARBA" id="ARBA00004812"/>
    </source>
</evidence>
<comment type="function">
    <text evidence="13">Small subunit of the glutamine-dependent carbamoyl phosphate synthetase (CPSase). CPSase catalyzes the formation of carbamoyl phosphate from the ammonia moiety of glutamine, carbonate, and phosphate donated by ATP, constituting the first step of 2 biosynthetic pathways, one leading to arginine and/or urea and the other to pyrimidine nucleotides. The small subunit (glutamine amidotransferase) binds and cleaves glutamine to supply the large subunit with the substrate ammonia.</text>
</comment>
<feature type="active site" description="Nucleophile" evidence="13">
    <location>
        <position position="275"/>
    </location>
</feature>
<reference evidence="15 16" key="1">
    <citation type="submission" date="2018-02" db="EMBL/GenBank/DDBJ databases">
        <title>Reclassifiation of [Polyangium] brachysporum DSM 7029 as Guopingzhaonella breviflexa gen. nov., sp. nov., a member of the family Comamonadaceae.</title>
        <authorList>
            <person name="Tang B."/>
        </authorList>
    </citation>
    <scope>NUCLEOTIDE SEQUENCE [LARGE SCALE GENOMIC DNA]</scope>
    <source>
        <strain evidence="15 16">BCRC 80649</strain>
    </source>
</reference>
<dbReference type="PROSITE" id="PS51273">
    <property type="entry name" value="GATASE_TYPE_1"/>
    <property type="match status" value="1"/>
</dbReference>
<feature type="active site" evidence="13">
    <location>
        <position position="361"/>
    </location>
</feature>
<dbReference type="Gene3D" id="3.40.50.880">
    <property type="match status" value="1"/>
</dbReference>
<keyword evidence="9 13" id="KW-0315">Glutamine amidotransferase</keyword>
<keyword evidence="4 13" id="KW-0055">Arginine biosynthesis</keyword>
<dbReference type="InterPro" id="IPR006274">
    <property type="entry name" value="CarbamoylP_synth_ssu"/>
</dbReference>
<sequence>MLPQLPQALLALADGTVFRGTSIGSAGHTVGEVVFNTALTGYQEILTDPSYCRQIVTLTYPHIGNVGVNDEDVEASKVHAAGLIIKDLPVLESNFRKTRTLSQYLADEGTVAISDIDTRRLTRILRTTGAQNGCILALPAGQALTQAHVEEAIAKAKAAPSMAGLDLAKVVSATERYDWTQTEWRLGSGYGTQAAPRFHVVAYDFGVKYNILRMLAERGCKVTVVPAQTPAREVLTLRPDGIFLSNGPGDPEPCDYAIAAARELIDTGIPTFGICLGHQIMALASGARTFKMKFGHHGANHPVKDLDSGRVSITSQNHGFAVDETTLPGNLRATHVSLFDGTLQGLARTDKPAFCFQGHPEASPGPHDIGYLFDRFVSLMENKNA</sequence>
<dbReference type="EMBL" id="PSNX01000002">
    <property type="protein sequence ID" value="PPE67720.1"/>
    <property type="molecule type" value="Genomic_DNA"/>
</dbReference>
<evidence type="ECO:0000256" key="5">
    <source>
        <dbReference type="ARBA" id="ARBA00022598"/>
    </source>
</evidence>
<dbReference type="GO" id="GO:0005524">
    <property type="term" value="F:ATP binding"/>
    <property type="evidence" value="ECO:0007669"/>
    <property type="project" value="UniProtKB-UniRule"/>
</dbReference>
<dbReference type="InterPro" id="IPR050472">
    <property type="entry name" value="Anth_synth/Amidotransfase"/>
</dbReference>
<keyword evidence="16" id="KW-1185">Reference proteome</keyword>
<dbReference type="Pfam" id="PF00988">
    <property type="entry name" value="CPSase_sm_chain"/>
    <property type="match status" value="1"/>
</dbReference>
<dbReference type="Proteomes" id="UP000238605">
    <property type="component" value="Unassembled WGS sequence"/>
</dbReference>
<evidence type="ECO:0000256" key="6">
    <source>
        <dbReference type="ARBA" id="ARBA00022605"/>
    </source>
</evidence>
<keyword evidence="10 13" id="KW-0665">Pyrimidine biosynthesis</keyword>
<comment type="similarity">
    <text evidence="3 13">Belongs to the CarA family.</text>
</comment>
<dbReference type="PRINTS" id="PR00099">
    <property type="entry name" value="CPSGATASE"/>
</dbReference>
<dbReference type="NCBIfam" id="NF009475">
    <property type="entry name" value="PRK12838.1"/>
    <property type="match status" value="1"/>
</dbReference>
<dbReference type="InterPro" id="IPR017926">
    <property type="entry name" value="GATASE"/>
</dbReference>
<evidence type="ECO:0000256" key="2">
    <source>
        <dbReference type="ARBA" id="ARBA00005077"/>
    </source>
</evidence>
<dbReference type="NCBIfam" id="TIGR01368">
    <property type="entry name" value="CPSaseIIsmall"/>
    <property type="match status" value="1"/>
</dbReference>
<protein>
    <recommendedName>
        <fullName evidence="13">Carbamoyl phosphate synthase small chain</fullName>
        <ecNumber evidence="13">6.3.5.5</ecNumber>
    </recommendedName>
    <alternativeName>
        <fullName evidence="13">Carbamoyl phosphate synthetase glutamine chain</fullName>
    </alternativeName>
</protein>
<dbReference type="GO" id="GO:0004359">
    <property type="term" value="F:glutaminase activity"/>
    <property type="evidence" value="ECO:0007669"/>
    <property type="project" value="RHEA"/>
</dbReference>
<dbReference type="GO" id="GO:0006526">
    <property type="term" value="P:L-arginine biosynthetic process"/>
    <property type="evidence" value="ECO:0007669"/>
    <property type="project" value="UniProtKB-UniRule"/>
</dbReference>
<gene>
    <name evidence="13" type="primary">carA</name>
    <name evidence="15" type="ORF">C1704_02315</name>
</gene>
<dbReference type="PANTHER" id="PTHR43418:SF7">
    <property type="entry name" value="CARBAMOYL-PHOSPHATE SYNTHASE SMALL CHAIN"/>
    <property type="match status" value="1"/>
</dbReference>
<comment type="pathway">
    <text evidence="2 13">Amino-acid biosynthesis; L-arginine biosynthesis; carbamoyl phosphate from bicarbonate: step 1/1.</text>
</comment>
<dbReference type="UniPathway" id="UPA00070">
    <property type="reaction ID" value="UER00115"/>
</dbReference>
<dbReference type="OrthoDB" id="9804328at2"/>
<dbReference type="PANTHER" id="PTHR43418">
    <property type="entry name" value="MULTIFUNCTIONAL TRYPTOPHAN BIOSYNTHESIS PROTEIN-RELATED"/>
    <property type="match status" value="1"/>
</dbReference>
<dbReference type="Gene3D" id="3.50.30.20">
    <property type="entry name" value="Carbamoyl-phosphate synthase small subunit, N-terminal domain"/>
    <property type="match status" value="1"/>
</dbReference>
<feature type="binding site" evidence="13">
    <location>
        <position position="50"/>
    </location>
    <ligand>
        <name>L-glutamine</name>
        <dbReference type="ChEBI" id="CHEBI:58359"/>
    </ligand>
</feature>
<feature type="binding site" evidence="13">
    <location>
        <position position="276"/>
    </location>
    <ligand>
        <name>L-glutamine</name>
        <dbReference type="ChEBI" id="CHEBI:58359"/>
    </ligand>
</feature>
<comment type="catalytic activity">
    <reaction evidence="12 13">
        <text>L-glutamine + H2O = L-glutamate + NH4(+)</text>
        <dbReference type="Rhea" id="RHEA:15889"/>
        <dbReference type="ChEBI" id="CHEBI:15377"/>
        <dbReference type="ChEBI" id="CHEBI:28938"/>
        <dbReference type="ChEBI" id="CHEBI:29985"/>
        <dbReference type="ChEBI" id="CHEBI:58359"/>
    </reaction>
</comment>
<dbReference type="InterPro" id="IPR036480">
    <property type="entry name" value="CarbP_synth_ssu_N_sf"/>
</dbReference>
<dbReference type="InterPro" id="IPR002474">
    <property type="entry name" value="CarbamoylP_synth_ssu_N"/>
</dbReference>
<feature type="binding site" evidence="13">
    <location>
        <position position="317"/>
    </location>
    <ligand>
        <name>L-glutamine</name>
        <dbReference type="ChEBI" id="CHEBI:58359"/>
    </ligand>
</feature>
<organism evidence="15 16">
    <name type="scientific">Caldimonas caldifontis</name>
    <dbReference type="NCBI Taxonomy" id="1452508"/>
    <lineage>
        <taxon>Bacteria</taxon>
        <taxon>Pseudomonadati</taxon>
        <taxon>Pseudomonadota</taxon>
        <taxon>Betaproteobacteria</taxon>
        <taxon>Burkholderiales</taxon>
        <taxon>Sphaerotilaceae</taxon>
        <taxon>Caldimonas</taxon>
    </lineage>
</organism>
<evidence type="ECO:0000256" key="7">
    <source>
        <dbReference type="ARBA" id="ARBA00022741"/>
    </source>
</evidence>
<dbReference type="EC" id="6.3.5.5" evidence="13"/>